<organism evidence="2 3">
    <name type="scientific">Araneus ventricosus</name>
    <name type="common">Orbweaver spider</name>
    <name type="synonym">Epeira ventricosa</name>
    <dbReference type="NCBI Taxonomy" id="182803"/>
    <lineage>
        <taxon>Eukaryota</taxon>
        <taxon>Metazoa</taxon>
        <taxon>Ecdysozoa</taxon>
        <taxon>Arthropoda</taxon>
        <taxon>Chelicerata</taxon>
        <taxon>Arachnida</taxon>
        <taxon>Araneae</taxon>
        <taxon>Araneomorphae</taxon>
        <taxon>Entelegynae</taxon>
        <taxon>Araneoidea</taxon>
        <taxon>Araneidae</taxon>
        <taxon>Araneus</taxon>
    </lineage>
</organism>
<protein>
    <submittedName>
        <fullName evidence="2">Uncharacterized protein</fullName>
    </submittedName>
</protein>
<name>A0A4Y2IDT9_ARAVE</name>
<reference evidence="2 3" key="1">
    <citation type="journal article" date="2019" name="Sci. Rep.">
        <title>Orb-weaving spider Araneus ventricosus genome elucidates the spidroin gene catalogue.</title>
        <authorList>
            <person name="Kono N."/>
            <person name="Nakamura H."/>
            <person name="Ohtoshi R."/>
            <person name="Moran D.A.P."/>
            <person name="Shinohara A."/>
            <person name="Yoshida Y."/>
            <person name="Fujiwara M."/>
            <person name="Mori M."/>
            <person name="Tomita M."/>
            <person name="Arakawa K."/>
        </authorList>
    </citation>
    <scope>NUCLEOTIDE SEQUENCE [LARGE SCALE GENOMIC DNA]</scope>
</reference>
<feature type="compositionally biased region" description="Basic and acidic residues" evidence="1">
    <location>
        <begin position="80"/>
        <end position="89"/>
    </location>
</feature>
<sequence length="89" mass="10234">MTGLGVDKNMGLRTIQNRPYYESLVHRKLTRRNVPSTVMEPSSTQHHYCASKKENEEDAYYAAASHTRNRRGSPASSYLCKEKDLETDR</sequence>
<comment type="caution">
    <text evidence="2">The sequence shown here is derived from an EMBL/GenBank/DDBJ whole genome shotgun (WGS) entry which is preliminary data.</text>
</comment>
<feature type="compositionally biased region" description="Polar residues" evidence="1">
    <location>
        <begin position="33"/>
        <end position="46"/>
    </location>
</feature>
<feature type="region of interest" description="Disordered" evidence="1">
    <location>
        <begin position="32"/>
        <end position="89"/>
    </location>
</feature>
<gene>
    <name evidence="2" type="ORF">AVEN_105725_1</name>
</gene>
<dbReference type="AlphaFoldDB" id="A0A4Y2IDT9"/>
<evidence type="ECO:0000256" key="1">
    <source>
        <dbReference type="SAM" id="MobiDB-lite"/>
    </source>
</evidence>
<evidence type="ECO:0000313" key="3">
    <source>
        <dbReference type="Proteomes" id="UP000499080"/>
    </source>
</evidence>
<evidence type="ECO:0000313" key="2">
    <source>
        <dbReference type="EMBL" id="GBM75805.1"/>
    </source>
</evidence>
<keyword evidence="3" id="KW-1185">Reference proteome</keyword>
<dbReference type="Proteomes" id="UP000499080">
    <property type="component" value="Unassembled WGS sequence"/>
</dbReference>
<dbReference type="EMBL" id="BGPR01002579">
    <property type="protein sequence ID" value="GBM75805.1"/>
    <property type="molecule type" value="Genomic_DNA"/>
</dbReference>
<proteinExistence type="predicted"/>
<accession>A0A4Y2IDT9</accession>